<reference evidence="7 8" key="1">
    <citation type="journal article" date="2019" name="Genome Biol. Evol.">
        <title>Insights into the evolution of the New World diploid cottons (Gossypium, subgenus Houzingenia) based on genome sequencing.</title>
        <authorList>
            <person name="Grover C.E."/>
            <person name="Arick M.A. 2nd"/>
            <person name="Thrash A."/>
            <person name="Conover J.L."/>
            <person name="Sanders W.S."/>
            <person name="Peterson D.G."/>
            <person name="Frelichowski J.E."/>
            <person name="Scheffler J.A."/>
            <person name="Scheffler B.E."/>
            <person name="Wendel J.F."/>
        </authorList>
    </citation>
    <scope>NUCLEOTIDE SEQUENCE [LARGE SCALE GENOMIC DNA]</scope>
    <source>
        <strain evidence="7">185</strain>
        <tissue evidence="7">Leaf</tissue>
    </source>
</reference>
<dbReference type="GO" id="GO:0000981">
    <property type="term" value="F:DNA-binding transcription factor activity, RNA polymerase II-specific"/>
    <property type="evidence" value="ECO:0007669"/>
    <property type="project" value="InterPro"/>
</dbReference>
<keyword evidence="8" id="KW-1185">Reference proteome</keyword>
<dbReference type="GO" id="GO:0046983">
    <property type="term" value="F:protein dimerization activity"/>
    <property type="evidence" value="ECO:0007669"/>
    <property type="project" value="InterPro"/>
</dbReference>
<sequence>MTKKKVKLAYITNDSLRKATYKKRKKDLMKKMSELITLCGIDACAIMYSQYESQPKVWPSPIRVQQVLFKFKMIPEMEQRKNMVNQENFLSQRTIKEVKQLNKHCKDNRVKKMTQFMFNNICGKWVIHGLNFWDLNNLSLLLDEKISNIDKRMDAFAITPLNAQGASSSPSSFMVALPLMTMVMPKMMSRIGMEDIVQFDVNNLDPIKRIYFKMDIRINQPASQSGIVVHHQINRRKYTDRRTASSDKLKEIYWHTQCTIEQAEAIILAHK</sequence>
<dbReference type="InterPro" id="IPR033897">
    <property type="entry name" value="SRF-like_MADS-box"/>
</dbReference>
<dbReference type="PROSITE" id="PS50066">
    <property type="entry name" value="MADS_BOX_2"/>
    <property type="match status" value="1"/>
</dbReference>
<dbReference type="SMART" id="SM00432">
    <property type="entry name" value="MADS"/>
    <property type="match status" value="1"/>
</dbReference>
<evidence type="ECO:0000256" key="3">
    <source>
        <dbReference type="ARBA" id="ARBA00023125"/>
    </source>
</evidence>
<protein>
    <recommendedName>
        <fullName evidence="6">MADS-box domain-containing protein</fullName>
    </recommendedName>
</protein>
<dbReference type="AlphaFoldDB" id="A0A7J8WTP4"/>
<comment type="caution">
    <text evidence="7">The sequence shown here is derived from an EMBL/GenBank/DDBJ whole genome shotgun (WGS) entry which is preliminary data.</text>
</comment>
<feature type="non-terminal residue" evidence="7">
    <location>
        <position position="1"/>
    </location>
</feature>
<evidence type="ECO:0000313" key="8">
    <source>
        <dbReference type="Proteomes" id="UP000593577"/>
    </source>
</evidence>
<dbReference type="GO" id="GO:0000978">
    <property type="term" value="F:RNA polymerase II cis-regulatory region sequence-specific DNA binding"/>
    <property type="evidence" value="ECO:0007669"/>
    <property type="project" value="TreeGrafter"/>
</dbReference>
<name>A0A7J8WTP4_GOSAI</name>
<evidence type="ECO:0000259" key="6">
    <source>
        <dbReference type="PROSITE" id="PS50066"/>
    </source>
</evidence>
<accession>A0A7J8WTP4</accession>
<dbReference type="EMBL" id="JABFAA010000003">
    <property type="protein sequence ID" value="MBA0678405.1"/>
    <property type="molecule type" value="Genomic_DNA"/>
</dbReference>
<keyword evidence="5" id="KW-0539">Nucleus</keyword>
<keyword evidence="2" id="KW-0805">Transcription regulation</keyword>
<evidence type="ECO:0000256" key="5">
    <source>
        <dbReference type="ARBA" id="ARBA00023242"/>
    </source>
</evidence>
<dbReference type="InterPro" id="IPR036879">
    <property type="entry name" value="TF_MADSbox_sf"/>
</dbReference>
<dbReference type="CDD" id="cd00266">
    <property type="entry name" value="MADS_SRF_like"/>
    <property type="match status" value="1"/>
</dbReference>
<keyword evidence="4" id="KW-0804">Transcription</keyword>
<comment type="subcellular location">
    <subcellularLocation>
        <location evidence="1">Nucleus</location>
    </subcellularLocation>
</comment>
<dbReference type="GO" id="GO:0005634">
    <property type="term" value="C:nucleus"/>
    <property type="evidence" value="ECO:0007669"/>
    <property type="project" value="UniProtKB-SubCell"/>
</dbReference>
<dbReference type="FunFam" id="3.40.1810.10:FF:000018">
    <property type="entry name" value="agamous-like MADS-box protein AGL80"/>
    <property type="match status" value="1"/>
</dbReference>
<feature type="domain" description="MADS-box" evidence="6">
    <location>
        <begin position="1"/>
        <end position="50"/>
    </location>
</feature>
<dbReference type="Gene3D" id="3.40.1810.10">
    <property type="entry name" value="Transcription factor, MADS-box"/>
    <property type="match status" value="1"/>
</dbReference>
<dbReference type="SUPFAM" id="SSF55455">
    <property type="entry name" value="SRF-like"/>
    <property type="match status" value="1"/>
</dbReference>
<dbReference type="Proteomes" id="UP000593577">
    <property type="component" value="Unassembled WGS sequence"/>
</dbReference>
<dbReference type="GO" id="GO:0045944">
    <property type="term" value="P:positive regulation of transcription by RNA polymerase II"/>
    <property type="evidence" value="ECO:0007669"/>
    <property type="project" value="InterPro"/>
</dbReference>
<organism evidence="7 8">
    <name type="scientific">Gossypium aridum</name>
    <name type="common">American cotton</name>
    <name type="synonym">Erioxylum aridum</name>
    <dbReference type="NCBI Taxonomy" id="34290"/>
    <lineage>
        <taxon>Eukaryota</taxon>
        <taxon>Viridiplantae</taxon>
        <taxon>Streptophyta</taxon>
        <taxon>Embryophyta</taxon>
        <taxon>Tracheophyta</taxon>
        <taxon>Spermatophyta</taxon>
        <taxon>Magnoliopsida</taxon>
        <taxon>eudicotyledons</taxon>
        <taxon>Gunneridae</taxon>
        <taxon>Pentapetalae</taxon>
        <taxon>rosids</taxon>
        <taxon>malvids</taxon>
        <taxon>Malvales</taxon>
        <taxon>Malvaceae</taxon>
        <taxon>Malvoideae</taxon>
        <taxon>Gossypium</taxon>
    </lineage>
</organism>
<dbReference type="PANTHER" id="PTHR11945:SF387">
    <property type="entry name" value="AGAMOUS-LIKE MADS-BOX PROTEIN AGL80"/>
    <property type="match status" value="1"/>
</dbReference>
<dbReference type="PANTHER" id="PTHR11945">
    <property type="entry name" value="MADS BOX PROTEIN"/>
    <property type="match status" value="1"/>
</dbReference>
<proteinExistence type="predicted"/>
<evidence type="ECO:0000256" key="4">
    <source>
        <dbReference type="ARBA" id="ARBA00023163"/>
    </source>
</evidence>
<dbReference type="InterPro" id="IPR002100">
    <property type="entry name" value="TF_MADSbox"/>
</dbReference>
<keyword evidence="3" id="KW-0238">DNA-binding</keyword>
<evidence type="ECO:0000256" key="1">
    <source>
        <dbReference type="ARBA" id="ARBA00004123"/>
    </source>
</evidence>
<evidence type="ECO:0000313" key="7">
    <source>
        <dbReference type="EMBL" id="MBA0678405.1"/>
    </source>
</evidence>
<evidence type="ECO:0000256" key="2">
    <source>
        <dbReference type="ARBA" id="ARBA00023015"/>
    </source>
</evidence>
<gene>
    <name evidence="7" type="ORF">Goari_019755</name>
</gene>
<dbReference type="Pfam" id="PF00319">
    <property type="entry name" value="SRF-TF"/>
    <property type="match status" value="1"/>
</dbReference>